<dbReference type="EMBL" id="BARV01012784">
    <property type="protein sequence ID" value="GAI07912.1"/>
    <property type="molecule type" value="Genomic_DNA"/>
</dbReference>
<gene>
    <name evidence="1" type="ORF">S06H3_23495</name>
</gene>
<reference evidence="1" key="1">
    <citation type="journal article" date="2014" name="Front. Microbiol.">
        <title>High frequency of phylogenetically diverse reductive dehalogenase-homologous genes in deep subseafloor sedimentary metagenomes.</title>
        <authorList>
            <person name="Kawai M."/>
            <person name="Futagami T."/>
            <person name="Toyoda A."/>
            <person name="Takaki Y."/>
            <person name="Nishi S."/>
            <person name="Hori S."/>
            <person name="Arai W."/>
            <person name="Tsubouchi T."/>
            <person name="Morono Y."/>
            <person name="Uchiyama I."/>
            <person name="Ito T."/>
            <person name="Fujiyama A."/>
            <person name="Inagaki F."/>
            <person name="Takami H."/>
        </authorList>
    </citation>
    <scope>NUCLEOTIDE SEQUENCE</scope>
    <source>
        <strain evidence="1">Expedition CK06-06</strain>
    </source>
</reference>
<comment type="caution">
    <text evidence="1">The sequence shown here is derived from an EMBL/GenBank/DDBJ whole genome shotgun (WGS) entry which is preliminary data.</text>
</comment>
<protein>
    <submittedName>
        <fullName evidence="1">Uncharacterized protein</fullName>
    </submittedName>
</protein>
<proteinExistence type="predicted"/>
<sequence>VSQDIRIYSKRTRTLVIDEGGYHSVRITKAIAKYDADVNKKSATNEDKFTYGSKTYQIFDVIDRYVKSSICFKELELEEI</sequence>
<accession>X1KLF1</accession>
<dbReference type="AlphaFoldDB" id="X1KLF1"/>
<name>X1KLF1_9ZZZZ</name>
<feature type="non-terminal residue" evidence="1">
    <location>
        <position position="1"/>
    </location>
</feature>
<evidence type="ECO:0000313" key="1">
    <source>
        <dbReference type="EMBL" id="GAI07912.1"/>
    </source>
</evidence>
<organism evidence="1">
    <name type="scientific">marine sediment metagenome</name>
    <dbReference type="NCBI Taxonomy" id="412755"/>
    <lineage>
        <taxon>unclassified sequences</taxon>
        <taxon>metagenomes</taxon>
        <taxon>ecological metagenomes</taxon>
    </lineage>
</organism>